<dbReference type="GO" id="GO:0016477">
    <property type="term" value="P:cell migration"/>
    <property type="evidence" value="ECO:0007669"/>
    <property type="project" value="TreeGrafter"/>
</dbReference>
<protein>
    <submittedName>
        <fullName evidence="8">CBN-HMP-1 protein</fullName>
    </submittedName>
</protein>
<dbReference type="PRINTS" id="PR00805">
    <property type="entry name" value="ALPHACATENIN"/>
</dbReference>
<dbReference type="OMA" id="MNNMRQF"/>
<evidence type="ECO:0000256" key="1">
    <source>
        <dbReference type="ARBA" id="ARBA00004282"/>
    </source>
</evidence>
<dbReference type="GO" id="GO:0016342">
    <property type="term" value="C:catenin complex"/>
    <property type="evidence" value="ECO:0007669"/>
    <property type="project" value="TreeGrafter"/>
</dbReference>
<evidence type="ECO:0000313" key="8">
    <source>
        <dbReference type="EMBL" id="EGT60227.1"/>
    </source>
</evidence>
<dbReference type="HOGENOM" id="CLU_015314_2_0_1"/>
<evidence type="ECO:0000256" key="5">
    <source>
        <dbReference type="ARBA" id="ARBA00022889"/>
    </source>
</evidence>
<evidence type="ECO:0000313" key="9">
    <source>
        <dbReference type="Proteomes" id="UP000008068"/>
    </source>
</evidence>
<sequence length="931" mass="104914">MYTNGDSQPDNVRKILKDVRSKKVLNQIMHMINEVLNITETFPLAKGQTAEGLVATVDAALANFLETGSFAISKCPIASTDKGAIIELNEALRVVQDSGQIMVQTGRDFVRDSTSTNKRVIATRSGEILLTAVAKFLILADSIDVKVIVDKVDQLHEAVDKMAAAESKDEVIEHYKIMMSLIEEIDITIRRRAIDLVKPQQRDDLLAARSALRQTAPLLYTSTRTFVRHPEHVEAKRNQEFAVKEMHDALNSLESVLNGRQPEVTFSEYGRIGDLINEIDAFQNRIEIDPRDYRKHTDRPELEERAERIVSGSASIADADNTRESRKQKIVAECNNLRQALQELLTEYEKSTGRRDDSDDIPLGIVEVHKRTKDLRRHLRRAIVDHISDAFLDTRTPLILLIESAKEGDEENTKIRAKMFHEHANEIIHVARFSCQISSDVEGISVIQHTAAQLERLAPQVSQAAILLCSQPTSKTAQENMEAYKNLWFEKVKLMTTALDNITTLDDFLAVSEAHIVEDCERGIKGILANASTPEENAINCGNVDCAAGSIRGRALRVCDVVDAEMDFLQNSEYTESVKQAVRILREQRVDEFAERASNLAYRQEATGLTWDSNKKESEMNEFINACTLVHDAVKDIRHALLMNRSMDDVDSDVEYEVDGVGATSSDANQTISEQENQQNLMRRLPEEEKKKIQAQIDIFKFSQNKFEREVAKWDETGNDIISLANNMCKIMMSMTEFTRGCGPLKTTMDVIRAAQEISSNGSKLEALARQIADQSDDSRTKNDLQAYLQKIPLYCTQLNICSKVKADITQVGNEIVVSALDSAMSLIQNAKNLLDAVVLTVKHAYIASTKFRRVNPNSVRVEWRMAPPKKQPLIRPQKNNTIIRRASERRPLQPAKVLAEFTRNDIEAGDESGDEIDHFNRQQRRIQDGF</sequence>
<proteinExistence type="inferred from homology"/>
<name>G0NGZ2_CAEBE</name>
<evidence type="ECO:0000256" key="2">
    <source>
        <dbReference type="ARBA" id="ARBA00004496"/>
    </source>
</evidence>
<dbReference type="GO" id="GO:0005912">
    <property type="term" value="C:adherens junction"/>
    <property type="evidence" value="ECO:0007669"/>
    <property type="project" value="TreeGrafter"/>
</dbReference>
<accession>G0NGZ2</accession>
<dbReference type="eggNOG" id="KOG3681">
    <property type="taxonomic scope" value="Eukaryota"/>
</dbReference>
<evidence type="ECO:0000256" key="4">
    <source>
        <dbReference type="ARBA" id="ARBA00022490"/>
    </source>
</evidence>
<comment type="subcellular location">
    <subcellularLocation>
        <location evidence="1">Cell junction</location>
    </subcellularLocation>
    <subcellularLocation>
        <location evidence="2">Cytoplasm</location>
    </subcellularLocation>
</comment>
<dbReference type="InterPro" id="IPR001033">
    <property type="entry name" value="Alpha_catenin"/>
</dbReference>
<dbReference type="FunCoup" id="G0NGZ2">
    <property type="interactions" value="1897"/>
</dbReference>
<dbReference type="PANTHER" id="PTHR18914:SF9">
    <property type="entry name" value="CATENIN ALPHA"/>
    <property type="match status" value="1"/>
</dbReference>
<feature type="coiled-coil region" evidence="7">
    <location>
        <begin position="327"/>
        <end position="354"/>
    </location>
</feature>
<dbReference type="Gene3D" id="6.10.250.2510">
    <property type="match status" value="1"/>
</dbReference>
<dbReference type="PANTHER" id="PTHR18914">
    <property type="entry name" value="ALPHA CATENIN"/>
    <property type="match status" value="1"/>
</dbReference>
<dbReference type="GO" id="GO:0008013">
    <property type="term" value="F:beta-catenin binding"/>
    <property type="evidence" value="ECO:0007669"/>
    <property type="project" value="TreeGrafter"/>
</dbReference>
<dbReference type="Proteomes" id="UP000008068">
    <property type="component" value="Unassembled WGS sequence"/>
</dbReference>
<dbReference type="SUPFAM" id="SSF47220">
    <property type="entry name" value="alpha-catenin/vinculin-like"/>
    <property type="match status" value="4"/>
</dbReference>
<keyword evidence="5" id="KW-0130">Cell adhesion</keyword>
<gene>
    <name evidence="8" type="primary">Cbn-hmp-1</name>
    <name evidence="8" type="ORF">CAEBREN_06324</name>
</gene>
<keyword evidence="7" id="KW-0175">Coiled coil</keyword>
<dbReference type="InterPro" id="IPR006077">
    <property type="entry name" value="Vinculin/catenin"/>
</dbReference>
<organism evidence="9">
    <name type="scientific">Caenorhabditis brenneri</name>
    <name type="common">Nematode worm</name>
    <dbReference type="NCBI Taxonomy" id="135651"/>
    <lineage>
        <taxon>Eukaryota</taxon>
        <taxon>Metazoa</taxon>
        <taxon>Ecdysozoa</taxon>
        <taxon>Nematoda</taxon>
        <taxon>Chromadorea</taxon>
        <taxon>Rhabditida</taxon>
        <taxon>Rhabditina</taxon>
        <taxon>Rhabditomorpha</taxon>
        <taxon>Rhabditoidea</taxon>
        <taxon>Rhabditidae</taxon>
        <taxon>Peloderinae</taxon>
        <taxon>Caenorhabditis</taxon>
    </lineage>
</organism>
<dbReference type="AlphaFoldDB" id="G0NGZ2"/>
<dbReference type="GO" id="GO:0005737">
    <property type="term" value="C:cytoplasm"/>
    <property type="evidence" value="ECO:0007669"/>
    <property type="project" value="UniProtKB-SubCell"/>
</dbReference>
<dbReference type="Gene3D" id="1.20.120.230">
    <property type="entry name" value="Alpha-catenin/vinculin-like"/>
    <property type="match status" value="5"/>
</dbReference>
<dbReference type="OrthoDB" id="6376697at2759"/>
<dbReference type="EMBL" id="GL379883">
    <property type="protein sequence ID" value="EGT60227.1"/>
    <property type="molecule type" value="Genomic_DNA"/>
</dbReference>
<comment type="similarity">
    <text evidence="3">Belongs to the vinculin/alpha-catenin family.</text>
</comment>
<evidence type="ECO:0000256" key="6">
    <source>
        <dbReference type="ARBA" id="ARBA00022949"/>
    </source>
</evidence>
<dbReference type="GO" id="GO:0045296">
    <property type="term" value="F:cadherin binding"/>
    <property type="evidence" value="ECO:0007669"/>
    <property type="project" value="InterPro"/>
</dbReference>
<keyword evidence="6" id="KW-0965">Cell junction</keyword>
<dbReference type="STRING" id="135651.G0NGZ2"/>
<dbReference type="GO" id="GO:0098609">
    <property type="term" value="P:cell-cell adhesion"/>
    <property type="evidence" value="ECO:0007669"/>
    <property type="project" value="TreeGrafter"/>
</dbReference>
<dbReference type="GO" id="GO:0051015">
    <property type="term" value="F:actin filament binding"/>
    <property type="evidence" value="ECO:0007669"/>
    <property type="project" value="InterPro"/>
</dbReference>
<dbReference type="InterPro" id="IPR036723">
    <property type="entry name" value="Alpha-catenin/vinculin-like_sf"/>
</dbReference>
<dbReference type="InParanoid" id="G0NGZ2"/>
<evidence type="ECO:0000256" key="3">
    <source>
        <dbReference type="ARBA" id="ARBA00008376"/>
    </source>
</evidence>
<reference evidence="9" key="1">
    <citation type="submission" date="2011-07" db="EMBL/GenBank/DDBJ databases">
        <authorList>
            <consortium name="Caenorhabditis brenneri Sequencing and Analysis Consortium"/>
            <person name="Wilson R.K."/>
        </authorList>
    </citation>
    <scope>NUCLEOTIDE SEQUENCE [LARGE SCALE GENOMIC DNA]</scope>
    <source>
        <strain evidence="9">PB2801</strain>
    </source>
</reference>
<keyword evidence="4" id="KW-0963">Cytoplasm</keyword>
<keyword evidence="9" id="KW-1185">Reference proteome</keyword>
<evidence type="ECO:0000256" key="7">
    <source>
        <dbReference type="SAM" id="Coils"/>
    </source>
</evidence>
<dbReference type="Pfam" id="PF01044">
    <property type="entry name" value="Vinculin"/>
    <property type="match status" value="1"/>
</dbReference>